<protein>
    <submittedName>
        <fullName evidence="2">Type IV pilus assembly protein PilN</fullName>
    </submittedName>
</protein>
<feature type="transmembrane region" description="Helical" evidence="1">
    <location>
        <begin position="21"/>
        <end position="43"/>
    </location>
</feature>
<proteinExistence type="predicted"/>
<dbReference type="GO" id="GO:0043683">
    <property type="term" value="P:type IV pilus assembly"/>
    <property type="evidence" value="ECO:0007669"/>
    <property type="project" value="TreeGrafter"/>
</dbReference>
<evidence type="ECO:0000313" key="2">
    <source>
        <dbReference type="EMBL" id="SNQ29761.1"/>
    </source>
</evidence>
<accession>A0A217EGY2</accession>
<dbReference type="AlphaFoldDB" id="A0A217EGY2"/>
<dbReference type="EMBL" id="FZLN01000003">
    <property type="protein sequence ID" value="SNQ29761.1"/>
    <property type="molecule type" value="Genomic_DNA"/>
</dbReference>
<dbReference type="InterPro" id="IPR052534">
    <property type="entry name" value="Extracell_DNA_Util/SecSys_Comp"/>
</dbReference>
<evidence type="ECO:0000256" key="1">
    <source>
        <dbReference type="SAM" id="Phobius"/>
    </source>
</evidence>
<dbReference type="PANTHER" id="PTHR40278">
    <property type="entry name" value="DNA UTILIZATION PROTEIN HOFN"/>
    <property type="match status" value="1"/>
</dbReference>
<keyword evidence="1" id="KW-1133">Transmembrane helix</keyword>
<organism evidence="2 3">
    <name type="scientific">Acinetobacter apis</name>
    <dbReference type="NCBI Taxonomy" id="1229165"/>
    <lineage>
        <taxon>Bacteria</taxon>
        <taxon>Pseudomonadati</taxon>
        <taxon>Pseudomonadota</taxon>
        <taxon>Gammaproteobacteria</taxon>
        <taxon>Moraxellales</taxon>
        <taxon>Moraxellaceae</taxon>
        <taxon>Acinetobacter</taxon>
    </lineage>
</organism>
<dbReference type="Proteomes" id="UP000243463">
    <property type="component" value="Unassembled WGS sequence"/>
</dbReference>
<dbReference type="GO" id="GO:0043107">
    <property type="term" value="P:type IV pilus-dependent motility"/>
    <property type="evidence" value="ECO:0007669"/>
    <property type="project" value="TreeGrafter"/>
</dbReference>
<name>A0A217EGY2_9GAMM</name>
<sequence>MSKINLLPWREELRETRKKSFVLISSAVAVVGIVLTAGVWSYFDHALTDQLKANQLIIDNNTQVDAKLKALDGLQEQKKAIVARMGLIQDLQGQRPVTVRIVDELVHVIPKHVFLQKLSRDGDMFVLDGKAENPDAVAEMMRSMENSLWFRNVFMSSFITSTEKDNQQTAQKMSILPREEEKYGTFMVTANLDKIAQKNVDESVEASVQGGSAQ</sequence>
<dbReference type="InterPro" id="IPR007813">
    <property type="entry name" value="PilN"/>
</dbReference>
<dbReference type="OrthoDB" id="5296173at2"/>
<keyword evidence="3" id="KW-1185">Reference proteome</keyword>
<gene>
    <name evidence="2" type="ORF">SAMN05444584_1730</name>
</gene>
<dbReference type="RefSeq" id="WP_088823806.1">
    <property type="nucleotide sequence ID" value="NZ_FZLN01000003.1"/>
</dbReference>
<dbReference type="Pfam" id="PF05137">
    <property type="entry name" value="PilN"/>
    <property type="match status" value="1"/>
</dbReference>
<evidence type="ECO:0000313" key="3">
    <source>
        <dbReference type="Proteomes" id="UP000243463"/>
    </source>
</evidence>
<keyword evidence="1" id="KW-0812">Transmembrane</keyword>
<reference evidence="3" key="1">
    <citation type="submission" date="2017-06" db="EMBL/GenBank/DDBJ databases">
        <authorList>
            <person name="Varghese N."/>
            <person name="Submissions S."/>
        </authorList>
    </citation>
    <scope>NUCLEOTIDE SEQUENCE [LARGE SCALE GENOMIC DNA]</scope>
    <source>
        <strain evidence="3">ANC 5114</strain>
    </source>
</reference>
<dbReference type="PANTHER" id="PTHR40278:SF2">
    <property type="entry name" value="TYPE IV PILUS INNER MEMBRANE COMPONENT PILN"/>
    <property type="match status" value="1"/>
</dbReference>
<keyword evidence="1" id="KW-0472">Membrane</keyword>